<reference evidence="1" key="2">
    <citation type="submission" date="2020-10" db="EMBL/GenBank/DDBJ databases">
        <authorList>
            <person name="Scholz U."/>
            <person name="Mascher M."/>
            <person name="Fiebig A."/>
        </authorList>
    </citation>
    <scope>NUCLEOTIDE SEQUENCE [LARGE SCALE GENOMIC DNA]</scope>
    <source>
        <strain evidence="1">cv. Morex</strain>
    </source>
</reference>
<reference evidence="1" key="3">
    <citation type="submission" date="2022-01" db="UniProtKB">
        <authorList>
            <consortium name="EnsemblPlants"/>
        </authorList>
    </citation>
    <scope>IDENTIFICATION</scope>
    <source>
        <strain evidence="1">subsp. vulgare</strain>
    </source>
</reference>
<sequence length="78" mass="9304">MDEWRGVYCLALYKSCSFHLVHEFPRCQFTLFLKVSFSGLMRCYHEMALCWIFVIHGRWLFVAVDFPPLFSSIFGLKM</sequence>
<dbReference type="Proteomes" id="UP000011116">
    <property type="component" value="Chromosome 1H"/>
</dbReference>
<organism evidence="1 2">
    <name type="scientific">Hordeum vulgare subsp. vulgare</name>
    <name type="common">Domesticated barley</name>
    <dbReference type="NCBI Taxonomy" id="112509"/>
    <lineage>
        <taxon>Eukaryota</taxon>
        <taxon>Viridiplantae</taxon>
        <taxon>Streptophyta</taxon>
        <taxon>Embryophyta</taxon>
        <taxon>Tracheophyta</taxon>
        <taxon>Spermatophyta</taxon>
        <taxon>Magnoliopsida</taxon>
        <taxon>Liliopsida</taxon>
        <taxon>Poales</taxon>
        <taxon>Poaceae</taxon>
        <taxon>BOP clade</taxon>
        <taxon>Pooideae</taxon>
        <taxon>Triticodae</taxon>
        <taxon>Triticeae</taxon>
        <taxon>Hordeinae</taxon>
        <taxon>Hordeum</taxon>
    </lineage>
</organism>
<reference evidence="2" key="1">
    <citation type="journal article" date="2012" name="Nature">
        <title>A physical, genetic and functional sequence assembly of the barley genome.</title>
        <authorList>
            <consortium name="The International Barley Genome Sequencing Consortium"/>
            <person name="Mayer K.F."/>
            <person name="Waugh R."/>
            <person name="Brown J.W."/>
            <person name="Schulman A."/>
            <person name="Langridge P."/>
            <person name="Platzer M."/>
            <person name="Fincher G.B."/>
            <person name="Muehlbauer G.J."/>
            <person name="Sato K."/>
            <person name="Close T.J."/>
            <person name="Wise R.P."/>
            <person name="Stein N."/>
        </authorList>
    </citation>
    <scope>NUCLEOTIDE SEQUENCE [LARGE SCALE GENOMIC DNA]</scope>
    <source>
        <strain evidence="2">cv. Morex</strain>
    </source>
</reference>
<evidence type="ECO:0000313" key="1">
    <source>
        <dbReference type="EnsemblPlants" id="HORVU.MOREX.r3.1HG0087860.1.CDS1"/>
    </source>
</evidence>
<name>A0A8I7B455_HORVV</name>
<evidence type="ECO:0000313" key="2">
    <source>
        <dbReference type="Proteomes" id="UP000011116"/>
    </source>
</evidence>
<proteinExistence type="predicted"/>
<keyword evidence="2" id="KW-1185">Reference proteome</keyword>
<dbReference type="EnsemblPlants" id="HORVU.MOREX.r3.1HG0087860.1">
    <property type="protein sequence ID" value="HORVU.MOREX.r3.1HG0087860.1.CDS1"/>
    <property type="gene ID" value="HORVU.MOREX.r3.1HG0087860"/>
</dbReference>
<dbReference type="AlphaFoldDB" id="A0A8I7B455"/>
<protein>
    <submittedName>
        <fullName evidence="1">Uncharacterized protein</fullName>
    </submittedName>
</protein>
<dbReference type="Gramene" id="HORVU.MOREX.r2.1HG0072340.1">
    <property type="protein sequence ID" value="HORVU.MOREX.r2.1HG0072340.1.CDS.1"/>
    <property type="gene ID" value="HORVU.MOREX.r2.1HG0072340"/>
</dbReference>
<dbReference type="Gramene" id="HORVU.MOREX.r3.1HG0087860.1">
    <property type="protein sequence ID" value="HORVU.MOREX.r3.1HG0087860.1.CDS1"/>
    <property type="gene ID" value="HORVU.MOREX.r3.1HG0087860"/>
</dbReference>
<accession>A0A8I7B455</accession>